<dbReference type="AlphaFoldDB" id="A0A067JGQ5"/>
<gene>
    <name evidence="1" type="ORF">JCGZ_00512</name>
</gene>
<protein>
    <submittedName>
        <fullName evidence="1">Uncharacterized protein</fullName>
    </submittedName>
</protein>
<dbReference type="Proteomes" id="UP000027138">
    <property type="component" value="Unassembled WGS sequence"/>
</dbReference>
<name>A0A067JGQ5_JATCU</name>
<evidence type="ECO:0000313" key="1">
    <source>
        <dbReference type="EMBL" id="KDP23047.1"/>
    </source>
</evidence>
<dbReference type="EMBL" id="KK915297">
    <property type="protein sequence ID" value="KDP23047.1"/>
    <property type="molecule type" value="Genomic_DNA"/>
</dbReference>
<proteinExistence type="predicted"/>
<organism evidence="1 2">
    <name type="scientific">Jatropha curcas</name>
    <name type="common">Barbados nut</name>
    <dbReference type="NCBI Taxonomy" id="180498"/>
    <lineage>
        <taxon>Eukaryota</taxon>
        <taxon>Viridiplantae</taxon>
        <taxon>Streptophyta</taxon>
        <taxon>Embryophyta</taxon>
        <taxon>Tracheophyta</taxon>
        <taxon>Spermatophyta</taxon>
        <taxon>Magnoliopsida</taxon>
        <taxon>eudicotyledons</taxon>
        <taxon>Gunneridae</taxon>
        <taxon>Pentapetalae</taxon>
        <taxon>rosids</taxon>
        <taxon>fabids</taxon>
        <taxon>Malpighiales</taxon>
        <taxon>Euphorbiaceae</taxon>
        <taxon>Crotonoideae</taxon>
        <taxon>Jatropheae</taxon>
        <taxon>Jatropha</taxon>
    </lineage>
</organism>
<keyword evidence="2" id="KW-1185">Reference proteome</keyword>
<accession>A0A067JGQ5</accession>
<evidence type="ECO:0000313" key="2">
    <source>
        <dbReference type="Proteomes" id="UP000027138"/>
    </source>
</evidence>
<sequence length="163" mass="17245">MGTDMLYGTVEGVLASGSPGDSGHGCDIWHGRGHARVFPAGKNMTYLARVCGLARSRVCSPLELQCFNGRGVRSSTARAINFWHGRAEWHGLGVQGSGSLENSARAVLSSTLEKGLLARPCAIARAGRARLWKFECNCSTGVHIGTIRVCIFPSGTGVRLSTG</sequence>
<reference evidence="1 2" key="1">
    <citation type="journal article" date="2014" name="PLoS ONE">
        <title>Global Analysis of Gene Expression Profiles in Physic Nut (Jatropha curcas L.) Seedlings Exposed to Salt Stress.</title>
        <authorList>
            <person name="Zhang L."/>
            <person name="Zhang C."/>
            <person name="Wu P."/>
            <person name="Chen Y."/>
            <person name="Li M."/>
            <person name="Jiang H."/>
            <person name="Wu G."/>
        </authorList>
    </citation>
    <scope>NUCLEOTIDE SEQUENCE [LARGE SCALE GENOMIC DNA]</scope>
    <source>
        <strain evidence="2">cv. GZQX0401</strain>
        <tissue evidence="1">Young leaves</tissue>
    </source>
</reference>